<dbReference type="PANTHER" id="PTHR43031:SF18">
    <property type="entry name" value="RHODANESE-RELATED SULFURTRANSFERASES"/>
    <property type="match status" value="1"/>
</dbReference>
<dbReference type="PROSITE" id="PS50206">
    <property type="entry name" value="RHODANESE_3"/>
    <property type="match status" value="1"/>
</dbReference>
<organism evidence="2 3">
    <name type="scientific">Aureibacter tunicatorum</name>
    <dbReference type="NCBI Taxonomy" id="866807"/>
    <lineage>
        <taxon>Bacteria</taxon>
        <taxon>Pseudomonadati</taxon>
        <taxon>Bacteroidota</taxon>
        <taxon>Cytophagia</taxon>
        <taxon>Cytophagales</taxon>
        <taxon>Persicobacteraceae</taxon>
        <taxon>Aureibacter</taxon>
    </lineage>
</organism>
<keyword evidence="3" id="KW-1185">Reference proteome</keyword>
<name>A0AAE3XRZ0_9BACT</name>
<evidence type="ECO:0000313" key="3">
    <source>
        <dbReference type="Proteomes" id="UP001185092"/>
    </source>
</evidence>
<proteinExistence type="predicted"/>
<dbReference type="Pfam" id="PF00581">
    <property type="entry name" value="Rhodanese"/>
    <property type="match status" value="1"/>
</dbReference>
<dbReference type="CDD" id="cd00158">
    <property type="entry name" value="RHOD"/>
    <property type="match status" value="1"/>
</dbReference>
<dbReference type="SUPFAM" id="SSF52821">
    <property type="entry name" value="Rhodanese/Cell cycle control phosphatase"/>
    <property type="match status" value="1"/>
</dbReference>
<dbReference type="AlphaFoldDB" id="A0AAE3XRZ0"/>
<sequence length="91" mass="9646">MGNTVDCKQIVAEKGAIVIDVRSPEEFKAGHVEGSKNIPLGEISTKAAMIKSWDKPVVLCCLSGGRAGQAKQVLESEGVEVYNAGGWKNLC</sequence>
<dbReference type="InterPro" id="IPR001763">
    <property type="entry name" value="Rhodanese-like_dom"/>
</dbReference>
<protein>
    <submittedName>
        <fullName evidence="2">Rhodanese-related sulfurtransferase</fullName>
    </submittedName>
</protein>
<dbReference type="EMBL" id="JAVDQD010000006">
    <property type="protein sequence ID" value="MDR6240998.1"/>
    <property type="molecule type" value="Genomic_DNA"/>
</dbReference>
<feature type="domain" description="Rhodanese" evidence="1">
    <location>
        <begin position="12"/>
        <end position="87"/>
    </location>
</feature>
<gene>
    <name evidence="2" type="ORF">HNQ88_004074</name>
</gene>
<dbReference type="PANTHER" id="PTHR43031">
    <property type="entry name" value="FAD-DEPENDENT OXIDOREDUCTASE"/>
    <property type="match status" value="1"/>
</dbReference>
<dbReference type="Gene3D" id="3.40.250.10">
    <property type="entry name" value="Rhodanese-like domain"/>
    <property type="match status" value="1"/>
</dbReference>
<evidence type="ECO:0000313" key="2">
    <source>
        <dbReference type="EMBL" id="MDR6240998.1"/>
    </source>
</evidence>
<dbReference type="SMART" id="SM00450">
    <property type="entry name" value="RHOD"/>
    <property type="match status" value="1"/>
</dbReference>
<comment type="caution">
    <text evidence="2">The sequence shown here is derived from an EMBL/GenBank/DDBJ whole genome shotgun (WGS) entry which is preliminary data.</text>
</comment>
<dbReference type="RefSeq" id="WP_309941424.1">
    <property type="nucleotide sequence ID" value="NZ_AP025305.1"/>
</dbReference>
<dbReference type="InterPro" id="IPR050229">
    <property type="entry name" value="GlpE_sulfurtransferase"/>
</dbReference>
<dbReference type="Proteomes" id="UP001185092">
    <property type="component" value="Unassembled WGS sequence"/>
</dbReference>
<accession>A0AAE3XRZ0</accession>
<dbReference type="InterPro" id="IPR036873">
    <property type="entry name" value="Rhodanese-like_dom_sf"/>
</dbReference>
<evidence type="ECO:0000259" key="1">
    <source>
        <dbReference type="PROSITE" id="PS50206"/>
    </source>
</evidence>
<reference evidence="2" key="1">
    <citation type="submission" date="2023-07" db="EMBL/GenBank/DDBJ databases">
        <title>Genomic Encyclopedia of Type Strains, Phase IV (KMG-IV): sequencing the most valuable type-strain genomes for metagenomic binning, comparative biology and taxonomic classification.</title>
        <authorList>
            <person name="Goeker M."/>
        </authorList>
    </citation>
    <scope>NUCLEOTIDE SEQUENCE</scope>
    <source>
        <strain evidence="2">DSM 26174</strain>
    </source>
</reference>